<feature type="transmembrane region" description="Helical" evidence="1">
    <location>
        <begin position="151"/>
        <end position="177"/>
    </location>
</feature>
<evidence type="ECO:0000313" key="2">
    <source>
        <dbReference type="EMBL" id="AOZ09388.1"/>
    </source>
</evidence>
<feature type="transmembrane region" description="Helical" evidence="1">
    <location>
        <begin position="122"/>
        <end position="145"/>
    </location>
</feature>
<feature type="transmembrane region" description="Helical" evidence="1">
    <location>
        <begin position="28"/>
        <end position="54"/>
    </location>
</feature>
<keyword evidence="1" id="KW-1133">Transmembrane helix</keyword>
<proteinExistence type="predicted"/>
<evidence type="ECO:0000256" key="1">
    <source>
        <dbReference type="SAM" id="Phobius"/>
    </source>
</evidence>
<keyword evidence="1" id="KW-0472">Membrane</keyword>
<keyword evidence="1" id="KW-0812">Transmembrane</keyword>
<organism evidence="2 3">
    <name type="scientific">Cupriavidus malaysiensis</name>
    <dbReference type="NCBI Taxonomy" id="367825"/>
    <lineage>
        <taxon>Bacteria</taxon>
        <taxon>Pseudomonadati</taxon>
        <taxon>Pseudomonadota</taxon>
        <taxon>Betaproteobacteria</taxon>
        <taxon>Burkholderiales</taxon>
        <taxon>Burkholderiaceae</taxon>
        <taxon>Cupriavidus</taxon>
    </lineage>
</organism>
<feature type="transmembrane region" description="Helical" evidence="1">
    <location>
        <begin position="74"/>
        <end position="96"/>
    </location>
</feature>
<gene>
    <name evidence="2" type="ORF">BKK80_26790</name>
</gene>
<accession>A0ABM6FCA1</accession>
<keyword evidence="3" id="KW-1185">Reference proteome</keyword>
<protein>
    <recommendedName>
        <fullName evidence="4">DUF2975 domain-containing protein</fullName>
    </recommendedName>
</protein>
<dbReference type="EMBL" id="CP017755">
    <property type="protein sequence ID" value="AOZ09388.1"/>
    <property type="molecule type" value="Genomic_DNA"/>
</dbReference>
<reference evidence="2 3" key="1">
    <citation type="submission" date="2016-10" db="EMBL/GenBank/DDBJ databases">
        <title>Complete genome sequences of three Cupriavidus strains isolated from various Malaysian environments.</title>
        <authorList>
            <person name="Abdullah A.A.-A."/>
            <person name="Shafie N.A.H."/>
            <person name="Lau N.S."/>
        </authorList>
    </citation>
    <scope>NUCLEOTIDE SEQUENCE [LARGE SCALE GENOMIC DNA]</scope>
    <source>
        <strain evidence="2 3">USMAA1020</strain>
    </source>
</reference>
<dbReference type="Proteomes" id="UP000177515">
    <property type="component" value="Chromosome 2"/>
</dbReference>
<evidence type="ECO:0008006" key="4">
    <source>
        <dbReference type="Google" id="ProtNLM"/>
    </source>
</evidence>
<dbReference type="RefSeq" id="WP_071071997.1">
    <property type="nucleotide sequence ID" value="NZ_CP017755.1"/>
</dbReference>
<evidence type="ECO:0000313" key="3">
    <source>
        <dbReference type="Proteomes" id="UP000177515"/>
    </source>
</evidence>
<name>A0ABM6FCA1_9BURK</name>
<sequence>MNRFPLLTASTDGAALSRVQAISRWLRWLAPAASALTLAFLPAFWLGLSAAALSPAVRGFLGDLGPQYALRLDLPFRVAGLAVSALAATALLTALWQAGRLSTAFARGEIFTLAGAMRLRRIALAVAAFGAALPLTRTLLALLLVDNGQQPFWLVLVYLGDGLLWLLSGLLLAIAWAQVEATRIARENAAFI</sequence>